<evidence type="ECO:0000313" key="4">
    <source>
        <dbReference type="EMBL" id="KAJ8979216.1"/>
    </source>
</evidence>
<evidence type="ECO:0000256" key="3">
    <source>
        <dbReference type="ARBA" id="ARBA00023098"/>
    </source>
</evidence>
<evidence type="ECO:0000256" key="1">
    <source>
        <dbReference type="ARBA" id="ARBA00022832"/>
    </source>
</evidence>
<evidence type="ECO:0000313" key="5">
    <source>
        <dbReference type="Proteomes" id="UP001162164"/>
    </source>
</evidence>
<dbReference type="CDD" id="cd06558">
    <property type="entry name" value="crotonase-like"/>
    <property type="match status" value="1"/>
</dbReference>
<keyword evidence="2" id="KW-0809">Transit peptide</keyword>
<accession>A0ABQ9JLY9</accession>
<keyword evidence="3" id="KW-0443">Lipid metabolism</keyword>
<dbReference type="SUPFAM" id="SSF52096">
    <property type="entry name" value="ClpP/crotonase"/>
    <property type="match status" value="1"/>
</dbReference>
<reference evidence="4" key="1">
    <citation type="journal article" date="2023" name="Insect Mol. Biol.">
        <title>Genome sequencing provides insights into the evolution of gene families encoding plant cell wall-degrading enzymes in longhorned beetles.</title>
        <authorList>
            <person name="Shin N.R."/>
            <person name="Okamura Y."/>
            <person name="Kirsch R."/>
            <person name="Pauchet Y."/>
        </authorList>
    </citation>
    <scope>NUCLEOTIDE SEQUENCE</scope>
    <source>
        <strain evidence="4">MMC_N1</strain>
    </source>
</reference>
<proteinExistence type="predicted"/>
<protein>
    <recommendedName>
        <fullName evidence="6">Enoyl-CoA hydratase domain-containing protein 3, mitochondrial</fullName>
    </recommendedName>
</protein>
<name>A0ABQ9JLY9_9CUCU</name>
<sequence length="225" mass="23949">MFKTGELIRGLGVNAKNFKKLSTLSLTDVQFCDGVKKITMVDQKSRNSLSLGMMQNLLDNINRDMDNKDLRVIIITAQGPIFSAGHNLKELTPEAGKGQHEKVFQLATQLMCSIIECPVPVVAQVDGLAAAAGCQLVAQCDIAICTENSKFSTPGSNFGIFCSTPGIPLARKGLKATILHMLLTGLPITASEAKASGLVSKVCAPENLESEVKTTTSAIISRADL</sequence>
<dbReference type="Proteomes" id="UP001162164">
    <property type="component" value="Unassembled WGS sequence"/>
</dbReference>
<keyword evidence="1" id="KW-0276">Fatty acid metabolism</keyword>
<dbReference type="Pfam" id="PF00378">
    <property type="entry name" value="ECH_1"/>
    <property type="match status" value="1"/>
</dbReference>
<dbReference type="EMBL" id="JAPWTJ010000363">
    <property type="protein sequence ID" value="KAJ8979216.1"/>
    <property type="molecule type" value="Genomic_DNA"/>
</dbReference>
<dbReference type="Gene3D" id="3.90.226.10">
    <property type="entry name" value="2-enoyl-CoA Hydratase, Chain A, domain 1"/>
    <property type="match status" value="1"/>
</dbReference>
<dbReference type="PANTHER" id="PTHR43602">
    <property type="match status" value="1"/>
</dbReference>
<evidence type="ECO:0008006" key="6">
    <source>
        <dbReference type="Google" id="ProtNLM"/>
    </source>
</evidence>
<gene>
    <name evidence="4" type="ORF">NQ317_011855</name>
</gene>
<keyword evidence="5" id="KW-1185">Reference proteome</keyword>
<dbReference type="InterPro" id="IPR052377">
    <property type="entry name" value="Mitochondrial_ECH-domain"/>
</dbReference>
<dbReference type="InterPro" id="IPR029045">
    <property type="entry name" value="ClpP/crotonase-like_dom_sf"/>
</dbReference>
<organism evidence="4 5">
    <name type="scientific">Molorchus minor</name>
    <dbReference type="NCBI Taxonomy" id="1323400"/>
    <lineage>
        <taxon>Eukaryota</taxon>
        <taxon>Metazoa</taxon>
        <taxon>Ecdysozoa</taxon>
        <taxon>Arthropoda</taxon>
        <taxon>Hexapoda</taxon>
        <taxon>Insecta</taxon>
        <taxon>Pterygota</taxon>
        <taxon>Neoptera</taxon>
        <taxon>Endopterygota</taxon>
        <taxon>Coleoptera</taxon>
        <taxon>Polyphaga</taxon>
        <taxon>Cucujiformia</taxon>
        <taxon>Chrysomeloidea</taxon>
        <taxon>Cerambycidae</taxon>
        <taxon>Lamiinae</taxon>
        <taxon>Monochamini</taxon>
        <taxon>Molorchus</taxon>
    </lineage>
</organism>
<comment type="caution">
    <text evidence="4">The sequence shown here is derived from an EMBL/GenBank/DDBJ whole genome shotgun (WGS) entry which is preliminary data.</text>
</comment>
<evidence type="ECO:0000256" key="2">
    <source>
        <dbReference type="ARBA" id="ARBA00022946"/>
    </source>
</evidence>
<dbReference type="InterPro" id="IPR001753">
    <property type="entry name" value="Enoyl-CoA_hydra/iso"/>
</dbReference>
<dbReference type="PANTHER" id="PTHR43602:SF1">
    <property type="entry name" value="ENOYL-COA HYDRATASE DOMAIN-CONTAINING PROTEIN 3, MITOCHONDRIAL"/>
    <property type="match status" value="1"/>
</dbReference>